<reference evidence="1 2" key="2">
    <citation type="submission" date="2019-08" db="EMBL/GenBank/DDBJ databases">
        <title>Jejuicoccus antrihumi gen. nov., sp. nov., a new member of the family Dermacoccaceae isolated from a cave.</title>
        <authorList>
            <person name="Schumann P."/>
            <person name="Kim I.S."/>
        </authorList>
    </citation>
    <scope>NUCLEOTIDE SEQUENCE [LARGE SCALE GENOMIC DNA]</scope>
    <source>
        <strain evidence="1 2">C5-26</strain>
    </source>
</reference>
<keyword evidence="2" id="KW-1185">Reference proteome</keyword>
<name>A0A563DPM6_9MICO</name>
<dbReference type="EMBL" id="VCQV01000090">
    <property type="protein sequence ID" value="TWP32167.1"/>
    <property type="molecule type" value="Genomic_DNA"/>
</dbReference>
<gene>
    <name evidence="1" type="ORF">FGL98_24625</name>
</gene>
<reference evidence="1 2" key="1">
    <citation type="submission" date="2019-05" db="EMBL/GenBank/DDBJ databases">
        <authorList>
            <person name="Lee S.D."/>
        </authorList>
    </citation>
    <scope>NUCLEOTIDE SEQUENCE [LARGE SCALE GENOMIC DNA]</scope>
    <source>
        <strain evidence="1 2">C5-26</strain>
    </source>
</reference>
<comment type="caution">
    <text evidence="1">The sequence shown here is derived from an EMBL/GenBank/DDBJ whole genome shotgun (WGS) entry which is preliminary data.</text>
</comment>
<protein>
    <submittedName>
        <fullName evidence="1">Uncharacterized protein</fullName>
    </submittedName>
</protein>
<sequence>MRADSDDALIEVVDRDVDDMTEQPAAHFDETTLARLDAACDRADALNARVATLLGETRPTARGRRSEGYRIVASA</sequence>
<accession>A0A563DPM6</accession>
<evidence type="ECO:0000313" key="2">
    <source>
        <dbReference type="Proteomes" id="UP000320244"/>
    </source>
</evidence>
<organism evidence="1 2">
    <name type="scientific">Leekyejoonella antrihumi</name>
    <dbReference type="NCBI Taxonomy" id="1660198"/>
    <lineage>
        <taxon>Bacteria</taxon>
        <taxon>Bacillati</taxon>
        <taxon>Actinomycetota</taxon>
        <taxon>Actinomycetes</taxon>
        <taxon>Micrococcales</taxon>
        <taxon>Dermacoccaceae</taxon>
        <taxon>Leekyejoonella</taxon>
    </lineage>
</organism>
<evidence type="ECO:0000313" key="1">
    <source>
        <dbReference type="EMBL" id="TWP32167.1"/>
    </source>
</evidence>
<dbReference type="Proteomes" id="UP000320244">
    <property type="component" value="Unassembled WGS sequence"/>
</dbReference>
<dbReference type="AlphaFoldDB" id="A0A563DPM6"/>
<proteinExistence type="predicted"/>
<dbReference type="RefSeq" id="WP_146321461.1">
    <property type="nucleotide sequence ID" value="NZ_VCQV01000090.1"/>
</dbReference>